<evidence type="ECO:0000256" key="1">
    <source>
        <dbReference type="ARBA" id="ARBA00004781"/>
    </source>
</evidence>
<dbReference type="GO" id="GO:0005829">
    <property type="term" value="C:cytosol"/>
    <property type="evidence" value="ECO:0007669"/>
    <property type="project" value="TreeGrafter"/>
</dbReference>
<dbReference type="AlphaFoldDB" id="A0A3N1LJH8"/>
<evidence type="ECO:0000256" key="3">
    <source>
        <dbReference type="ARBA" id="ARBA00012929"/>
    </source>
</evidence>
<evidence type="ECO:0000256" key="2">
    <source>
        <dbReference type="ARBA" id="ARBA00010944"/>
    </source>
</evidence>
<comment type="similarity">
    <text evidence="2 6">Belongs to the dTDP-4-dehydrorhamnose reductase family.</text>
</comment>
<dbReference type="Pfam" id="PF04321">
    <property type="entry name" value="RmlD_sub_bind"/>
    <property type="match status" value="1"/>
</dbReference>
<dbReference type="CDD" id="cd05254">
    <property type="entry name" value="dTDP_HR_like_SDR_e"/>
    <property type="match status" value="1"/>
</dbReference>
<evidence type="ECO:0000256" key="4">
    <source>
        <dbReference type="ARBA" id="ARBA00017099"/>
    </source>
</evidence>
<evidence type="ECO:0000259" key="7">
    <source>
        <dbReference type="Pfam" id="PF04321"/>
    </source>
</evidence>
<dbReference type="GO" id="GO:0019305">
    <property type="term" value="P:dTDP-rhamnose biosynthetic process"/>
    <property type="evidence" value="ECO:0007669"/>
    <property type="project" value="UniProtKB-UniPathway"/>
</dbReference>
<keyword evidence="9" id="KW-1185">Reference proteome</keyword>
<keyword evidence="6" id="KW-0521">NADP</keyword>
<comment type="function">
    <text evidence="6">Catalyzes the reduction of dTDP-6-deoxy-L-lyxo-4-hexulose to yield dTDP-L-rhamnose.</text>
</comment>
<dbReference type="EMBL" id="RJKX01000014">
    <property type="protein sequence ID" value="ROP90576.1"/>
    <property type="molecule type" value="Genomic_DNA"/>
</dbReference>
<comment type="cofactor">
    <cofactor evidence="6">
        <name>Mg(2+)</name>
        <dbReference type="ChEBI" id="CHEBI:18420"/>
    </cofactor>
    <text evidence="6">Binds 1 Mg(2+) ion per monomer.</text>
</comment>
<dbReference type="PANTHER" id="PTHR10491">
    <property type="entry name" value="DTDP-4-DEHYDRORHAMNOSE REDUCTASE"/>
    <property type="match status" value="1"/>
</dbReference>
<sequence>MRVLILGATGMLGHMLARVLAGDFDTVAAFRGDAGRWPRAIAGVAIEPGCDVEDAAGLARLLDRVRPDAVLNAAGVVKQRLGAADTERAVAINALLPHRLARLCAERRVRLVQYGTDCVFDGTAGGVRGPGGYRESDPAAPADLYGRSKLLGEPALPGCLVLRTSIVGRELDGRHGLVEWFLAQGAGPVGGFTRAFFTGLSTLELARLTARLLQQHPAMDGLWHVAAGAIAKHDLLRLLAAAFARPTAVQPDDAFFCDRRLDGSGFAAATGWAAPDWPEMVAAMAADAAASGLYPAAGGAA</sequence>
<reference evidence="8 9" key="1">
    <citation type="submission" date="2018-11" db="EMBL/GenBank/DDBJ databases">
        <title>Genomic Encyclopedia of Type Strains, Phase IV (KMG-IV): sequencing the most valuable type-strain genomes for metagenomic binning, comparative biology and taxonomic classification.</title>
        <authorList>
            <person name="Goeker M."/>
        </authorList>
    </citation>
    <scope>NUCLEOTIDE SEQUENCE [LARGE SCALE GENOMIC DNA]</scope>
    <source>
        <strain evidence="8 9">DSM 5900</strain>
    </source>
</reference>
<dbReference type="InterPro" id="IPR036291">
    <property type="entry name" value="NAD(P)-bd_dom_sf"/>
</dbReference>
<dbReference type="SUPFAM" id="SSF51735">
    <property type="entry name" value="NAD(P)-binding Rossmann-fold domains"/>
    <property type="match status" value="1"/>
</dbReference>
<gene>
    <name evidence="8" type="ORF">EDC65_2427</name>
</gene>
<accession>A0A3N1LJH8</accession>
<evidence type="ECO:0000313" key="8">
    <source>
        <dbReference type="EMBL" id="ROP90576.1"/>
    </source>
</evidence>
<dbReference type="EC" id="1.1.1.133" evidence="3 6"/>
<comment type="catalytic activity">
    <reaction evidence="5 6">
        <text>dTDP-beta-L-rhamnose + NADP(+) = dTDP-4-dehydro-beta-L-rhamnose + NADPH + H(+)</text>
        <dbReference type="Rhea" id="RHEA:21796"/>
        <dbReference type="ChEBI" id="CHEBI:15378"/>
        <dbReference type="ChEBI" id="CHEBI:57510"/>
        <dbReference type="ChEBI" id="CHEBI:57783"/>
        <dbReference type="ChEBI" id="CHEBI:58349"/>
        <dbReference type="ChEBI" id="CHEBI:62830"/>
        <dbReference type="EC" id="1.1.1.133"/>
    </reaction>
</comment>
<dbReference type="InterPro" id="IPR005913">
    <property type="entry name" value="dTDP_dehydrorham_reduct"/>
</dbReference>
<proteinExistence type="inferred from homology"/>
<protein>
    <recommendedName>
        <fullName evidence="4 6">dTDP-4-dehydrorhamnose reductase</fullName>
        <ecNumber evidence="3 6">1.1.1.133</ecNumber>
    </recommendedName>
</protein>
<comment type="caution">
    <text evidence="8">The sequence shown here is derived from an EMBL/GenBank/DDBJ whole genome shotgun (WGS) entry which is preliminary data.</text>
</comment>
<keyword evidence="6" id="KW-0560">Oxidoreductase</keyword>
<dbReference type="UniPathway" id="UPA00124"/>
<evidence type="ECO:0000256" key="6">
    <source>
        <dbReference type="RuleBase" id="RU364082"/>
    </source>
</evidence>
<dbReference type="Proteomes" id="UP000278222">
    <property type="component" value="Unassembled WGS sequence"/>
</dbReference>
<comment type="pathway">
    <text evidence="1 6">Carbohydrate biosynthesis; dTDP-L-rhamnose biosynthesis.</text>
</comment>
<dbReference type="OrthoDB" id="9803892at2"/>
<evidence type="ECO:0000313" key="9">
    <source>
        <dbReference type="Proteomes" id="UP000278222"/>
    </source>
</evidence>
<evidence type="ECO:0000256" key="5">
    <source>
        <dbReference type="ARBA" id="ARBA00048200"/>
    </source>
</evidence>
<dbReference type="InterPro" id="IPR029903">
    <property type="entry name" value="RmlD-like-bd"/>
</dbReference>
<organism evidence="8 9">
    <name type="scientific">Stella humosa</name>
    <dbReference type="NCBI Taxonomy" id="94"/>
    <lineage>
        <taxon>Bacteria</taxon>
        <taxon>Pseudomonadati</taxon>
        <taxon>Pseudomonadota</taxon>
        <taxon>Alphaproteobacteria</taxon>
        <taxon>Rhodospirillales</taxon>
        <taxon>Stellaceae</taxon>
        <taxon>Stella</taxon>
    </lineage>
</organism>
<dbReference type="GO" id="GO:0008831">
    <property type="term" value="F:dTDP-4-dehydrorhamnose reductase activity"/>
    <property type="evidence" value="ECO:0007669"/>
    <property type="project" value="UniProtKB-EC"/>
</dbReference>
<feature type="domain" description="RmlD-like substrate binding" evidence="7">
    <location>
        <begin position="1"/>
        <end position="243"/>
    </location>
</feature>
<dbReference type="Gene3D" id="3.40.50.720">
    <property type="entry name" value="NAD(P)-binding Rossmann-like Domain"/>
    <property type="match status" value="1"/>
</dbReference>
<dbReference type="RefSeq" id="WP_123689988.1">
    <property type="nucleotide sequence ID" value="NZ_AP019700.1"/>
</dbReference>
<dbReference type="PANTHER" id="PTHR10491:SF4">
    <property type="entry name" value="METHIONINE ADENOSYLTRANSFERASE 2 SUBUNIT BETA"/>
    <property type="match status" value="1"/>
</dbReference>
<name>A0A3N1LJH8_9PROT</name>